<keyword evidence="1" id="KW-0732">Signal</keyword>
<evidence type="ECO:0000313" key="2">
    <source>
        <dbReference type="EMBL" id="AZS30615.1"/>
    </source>
</evidence>
<accession>A0A3S9VVQ0</accession>
<gene>
    <name evidence="2" type="ORF">D8S85_14375</name>
</gene>
<dbReference type="Pfam" id="PF14064">
    <property type="entry name" value="HmuY"/>
    <property type="match status" value="2"/>
</dbReference>
<dbReference type="AlphaFoldDB" id="A0A3S9VVQ0"/>
<dbReference type="InterPro" id="IPR025921">
    <property type="entry name" value="HmuY"/>
</dbReference>
<dbReference type="OrthoDB" id="1100343at2"/>
<dbReference type="KEGG" id="buy:D8S85_14375"/>
<name>A0A3S9VVQ0_9BACT</name>
<organism evidence="2 3">
    <name type="scientific">Butyricimonas faecalis</name>
    <dbReference type="NCBI Taxonomy" id="2093856"/>
    <lineage>
        <taxon>Bacteria</taxon>
        <taxon>Pseudomonadati</taxon>
        <taxon>Bacteroidota</taxon>
        <taxon>Bacteroidia</taxon>
        <taxon>Bacteroidales</taxon>
        <taxon>Odoribacteraceae</taxon>
        <taxon>Butyricimonas</taxon>
    </lineage>
</organism>
<dbReference type="CDD" id="cd12105">
    <property type="entry name" value="HmuY"/>
    <property type="match status" value="2"/>
</dbReference>
<evidence type="ECO:0008006" key="4">
    <source>
        <dbReference type="Google" id="ProtNLM"/>
    </source>
</evidence>
<feature type="signal peptide" evidence="1">
    <location>
        <begin position="1"/>
        <end position="24"/>
    </location>
</feature>
<protein>
    <recommendedName>
        <fullName evidence="4">HmuY protein</fullName>
    </recommendedName>
</protein>
<feature type="chain" id="PRO_5019375788" description="HmuY protein" evidence="1">
    <location>
        <begin position="25"/>
        <end position="394"/>
    </location>
</feature>
<keyword evidence="3" id="KW-1185">Reference proteome</keyword>
<dbReference type="EMBL" id="CP032819">
    <property type="protein sequence ID" value="AZS30615.1"/>
    <property type="molecule type" value="Genomic_DNA"/>
</dbReference>
<proteinExistence type="predicted"/>
<evidence type="ECO:0000256" key="1">
    <source>
        <dbReference type="SAM" id="SignalP"/>
    </source>
</evidence>
<dbReference type="RefSeq" id="WP_106481265.1">
    <property type="nucleotide sequence ID" value="NZ_CP032819.1"/>
</dbReference>
<evidence type="ECO:0000313" key="3">
    <source>
        <dbReference type="Proteomes" id="UP000270673"/>
    </source>
</evidence>
<sequence length="394" mass="44215">MKKFNLKSCLMLLACLAFSFNFMACTDDDGDSDGPEVDDSIRTRTFESADYNSGWKYFSFKKGNFVELTAEQATTSLEWDVAFNRYYVKTNSGTSGKGKGGVLDSGETTFAAVTGDVNAEFVVDDSLRIMTTMGNFTKDSYNPGIQCEGSNSWAWYKYMESTWYYNHNVFVFRSADGKNCAKVIFDTYKDKLGNSGHITFRYMYDGEADADIEQGGEQPEEPETPVTNKVVYVASSNATDPWKYFSFAKGDFVDLTEEQAATSLDWDIAFQRYYIRTNSGTSGKGQGGALDMNKTSFDDVPNVPTSGYTIDKLVNMMAGMGSFEEKSGNPAFQCKGQPTWAWFNAPAEMKWYYNNNVFAIQTADGKHWAKIIMKTYKGTNEKGNIEFEYVYPAK</sequence>
<dbReference type="Proteomes" id="UP000270673">
    <property type="component" value="Chromosome"/>
</dbReference>
<reference evidence="2 3" key="1">
    <citation type="submission" date="2018-10" db="EMBL/GenBank/DDBJ databases">
        <title>Butyricimonas faecalis sp. nov., isolated from human faeces and emended description of the genus Butyricimonas.</title>
        <authorList>
            <person name="Le Roy T."/>
            <person name="Van der Smissen P."/>
            <person name="Paquot A."/>
            <person name="Delzenne N."/>
            <person name="Muccioli G."/>
            <person name="Collet J.-F."/>
            <person name="Cani P.D."/>
        </authorList>
    </citation>
    <scope>NUCLEOTIDE SEQUENCE [LARGE SCALE GENOMIC DNA]</scope>
    <source>
        <strain evidence="2 3">H184</strain>
    </source>
</reference>